<evidence type="ECO:0000313" key="2">
    <source>
        <dbReference type="Proteomes" id="UP000265663"/>
    </source>
</evidence>
<dbReference type="Proteomes" id="UP000265663">
    <property type="component" value="Unassembled WGS sequence"/>
</dbReference>
<dbReference type="EMBL" id="KE747820">
    <property type="protein sequence ID" value="RMZ69669.1"/>
    <property type="molecule type" value="Genomic_DNA"/>
</dbReference>
<name>A0A3M7M5I7_9PLEO</name>
<sequence>MASNIGNFKPVVIYDNADVDKIRILTENRNKKSWSIVPMKITVISDNLCIYTLFGIECLVHMGGS</sequence>
<evidence type="ECO:0000313" key="1">
    <source>
        <dbReference type="EMBL" id="RMZ69669.1"/>
    </source>
</evidence>
<gene>
    <name evidence="1" type="ORF">GMOD_00010344</name>
</gene>
<proteinExistence type="predicted"/>
<reference evidence="1 2" key="1">
    <citation type="journal article" date="2014" name="PLoS ONE">
        <title>De novo Genome Assembly of the Fungal Plant Pathogen Pyrenophora semeniperda.</title>
        <authorList>
            <person name="Soliai M.M."/>
            <person name="Meyer S.E."/>
            <person name="Udall J.A."/>
            <person name="Elzinga D.E."/>
            <person name="Hermansen R.A."/>
            <person name="Bodily P.M."/>
            <person name="Hart A.A."/>
            <person name="Coleman C.E."/>
        </authorList>
    </citation>
    <scope>NUCLEOTIDE SEQUENCE [LARGE SCALE GENOMIC DNA]</scope>
    <source>
        <strain evidence="1 2">CCB06</strain>
        <tissue evidence="1">Mycelium</tissue>
    </source>
</reference>
<protein>
    <submittedName>
        <fullName evidence="1">Uncharacterized protein</fullName>
    </submittedName>
</protein>
<accession>A0A3M7M5I7</accession>
<keyword evidence="2" id="KW-1185">Reference proteome</keyword>
<organism evidence="1 2">
    <name type="scientific">Pyrenophora seminiperda CCB06</name>
    <dbReference type="NCBI Taxonomy" id="1302712"/>
    <lineage>
        <taxon>Eukaryota</taxon>
        <taxon>Fungi</taxon>
        <taxon>Dikarya</taxon>
        <taxon>Ascomycota</taxon>
        <taxon>Pezizomycotina</taxon>
        <taxon>Dothideomycetes</taxon>
        <taxon>Pleosporomycetidae</taxon>
        <taxon>Pleosporales</taxon>
        <taxon>Pleosporineae</taxon>
        <taxon>Pleosporaceae</taxon>
        <taxon>Pyrenophora</taxon>
    </lineage>
</organism>
<dbReference type="AlphaFoldDB" id="A0A3M7M5I7"/>